<dbReference type="SUPFAM" id="SSF51206">
    <property type="entry name" value="cAMP-binding domain-like"/>
    <property type="match status" value="1"/>
</dbReference>
<reference evidence="6 7" key="1">
    <citation type="submission" date="2017-05" db="EMBL/GenBank/DDBJ databases">
        <authorList>
            <person name="Varghese N."/>
            <person name="Submissions S."/>
        </authorList>
    </citation>
    <scope>NUCLEOTIDE SEQUENCE [LARGE SCALE GENOMIC DNA]</scope>
    <source>
        <strain evidence="6 7">DSM 15522</strain>
    </source>
</reference>
<gene>
    <name evidence="6" type="ORF">SAMN06265339_1424</name>
</gene>
<protein>
    <submittedName>
        <fullName evidence="6">CRP/FNR family transcriptional regulator, anaerobic regulatory protein</fullName>
    </submittedName>
</protein>
<dbReference type="InterPro" id="IPR014710">
    <property type="entry name" value="RmlC-like_jellyroll"/>
</dbReference>
<dbReference type="SMART" id="SM00100">
    <property type="entry name" value="cNMP"/>
    <property type="match status" value="1"/>
</dbReference>
<dbReference type="CDD" id="cd00038">
    <property type="entry name" value="CAP_ED"/>
    <property type="match status" value="1"/>
</dbReference>
<dbReference type="Gene3D" id="1.10.10.10">
    <property type="entry name" value="Winged helix-like DNA-binding domain superfamily/Winged helix DNA-binding domain"/>
    <property type="match status" value="1"/>
</dbReference>
<dbReference type="EMBL" id="FXUB01000004">
    <property type="protein sequence ID" value="SMP15779.1"/>
    <property type="molecule type" value="Genomic_DNA"/>
</dbReference>
<accession>A0ABY1NQQ0</accession>
<dbReference type="RefSeq" id="WP_283400873.1">
    <property type="nucleotide sequence ID" value="NZ_FXUB01000004.1"/>
</dbReference>
<dbReference type="SUPFAM" id="SSF46785">
    <property type="entry name" value="Winged helix' DNA-binding domain"/>
    <property type="match status" value="1"/>
</dbReference>
<feature type="domain" description="Cyclic nucleotide-binding" evidence="4">
    <location>
        <begin position="12"/>
        <end position="131"/>
    </location>
</feature>
<dbReference type="PROSITE" id="PS50042">
    <property type="entry name" value="CNMP_BINDING_3"/>
    <property type="match status" value="1"/>
</dbReference>
<evidence type="ECO:0000259" key="5">
    <source>
        <dbReference type="PROSITE" id="PS51063"/>
    </source>
</evidence>
<keyword evidence="7" id="KW-1185">Reference proteome</keyword>
<dbReference type="Pfam" id="PF00027">
    <property type="entry name" value="cNMP_binding"/>
    <property type="match status" value="1"/>
</dbReference>
<name>A0ABY1NQQ0_9BACT</name>
<keyword evidence="3" id="KW-0804">Transcription</keyword>
<dbReference type="Pfam" id="PF13545">
    <property type="entry name" value="HTH_Crp_2"/>
    <property type="match status" value="1"/>
</dbReference>
<dbReference type="InterPro" id="IPR012318">
    <property type="entry name" value="HTH_CRP"/>
</dbReference>
<dbReference type="InterPro" id="IPR000595">
    <property type="entry name" value="cNMP-bd_dom"/>
</dbReference>
<dbReference type="Gene3D" id="2.60.120.10">
    <property type="entry name" value="Jelly Rolls"/>
    <property type="match status" value="1"/>
</dbReference>
<dbReference type="PROSITE" id="PS51063">
    <property type="entry name" value="HTH_CRP_2"/>
    <property type="match status" value="1"/>
</dbReference>
<dbReference type="PANTHER" id="PTHR24567">
    <property type="entry name" value="CRP FAMILY TRANSCRIPTIONAL REGULATORY PROTEIN"/>
    <property type="match status" value="1"/>
</dbReference>
<evidence type="ECO:0000313" key="6">
    <source>
        <dbReference type="EMBL" id="SMP15779.1"/>
    </source>
</evidence>
<dbReference type="InterPro" id="IPR036388">
    <property type="entry name" value="WH-like_DNA-bd_sf"/>
</dbReference>
<evidence type="ECO:0000256" key="2">
    <source>
        <dbReference type="ARBA" id="ARBA00023125"/>
    </source>
</evidence>
<proteinExistence type="predicted"/>
<keyword evidence="1" id="KW-0805">Transcription regulation</keyword>
<dbReference type="InterPro" id="IPR050397">
    <property type="entry name" value="Env_Response_Regulators"/>
</dbReference>
<dbReference type="PANTHER" id="PTHR24567:SF74">
    <property type="entry name" value="HTH-TYPE TRANSCRIPTIONAL REGULATOR ARCR"/>
    <property type="match status" value="1"/>
</dbReference>
<evidence type="ECO:0000313" key="7">
    <source>
        <dbReference type="Proteomes" id="UP001157911"/>
    </source>
</evidence>
<evidence type="ECO:0000256" key="3">
    <source>
        <dbReference type="ARBA" id="ARBA00023163"/>
    </source>
</evidence>
<dbReference type="InterPro" id="IPR018490">
    <property type="entry name" value="cNMP-bd_dom_sf"/>
</dbReference>
<evidence type="ECO:0000259" key="4">
    <source>
        <dbReference type="PROSITE" id="PS50042"/>
    </source>
</evidence>
<organism evidence="6 7">
    <name type="scientific">Desulfurobacterium pacificum</name>
    <dbReference type="NCBI Taxonomy" id="240166"/>
    <lineage>
        <taxon>Bacteria</taxon>
        <taxon>Pseudomonadati</taxon>
        <taxon>Aquificota</taxon>
        <taxon>Aquificia</taxon>
        <taxon>Desulfurobacteriales</taxon>
        <taxon>Desulfurobacteriaceae</taxon>
        <taxon>Desulfurobacterium</taxon>
    </lineage>
</organism>
<evidence type="ECO:0000256" key="1">
    <source>
        <dbReference type="ARBA" id="ARBA00023015"/>
    </source>
</evidence>
<comment type="caution">
    <text evidence="6">The sequence shown here is derived from an EMBL/GenBank/DDBJ whole genome shotgun (WGS) entry which is preliminary data.</text>
</comment>
<dbReference type="Proteomes" id="UP001157911">
    <property type="component" value="Unassembled WGS sequence"/>
</dbReference>
<keyword evidence="2" id="KW-0238">DNA-binding</keyword>
<feature type="domain" description="HTH crp-type" evidence="5">
    <location>
        <begin position="145"/>
        <end position="208"/>
    </location>
</feature>
<dbReference type="InterPro" id="IPR036390">
    <property type="entry name" value="WH_DNA-bd_sf"/>
</dbReference>
<sequence length="214" mass="23703">MERVEALKKIPLLSPLTDSQLSKIASISVEKLYPAGSVIFTPGESAEGFYVLKKGKVKIFKTQRGKEQIIKIFSEPAFFGEAASFTGGKFPAWAEAIEDSEVIFIPRSAFISIMKEDPDITLKLMSVMANRLLYLTNLIESLSLKNALSKVAAYILRNQNDGKLTFKTNLAALELGLTKETVSRMLSKLKSMGAIEKDGNVIKIKNLQLLREVE</sequence>